<evidence type="ECO:0000256" key="1">
    <source>
        <dbReference type="SAM" id="SignalP"/>
    </source>
</evidence>
<proteinExistence type="predicted"/>
<name>A0A1I5GZB9_9FLAO</name>
<reference evidence="3" key="1">
    <citation type="submission" date="2016-10" db="EMBL/GenBank/DDBJ databases">
        <authorList>
            <person name="Varghese N."/>
            <person name="Submissions S."/>
        </authorList>
    </citation>
    <scope>NUCLEOTIDE SEQUENCE [LARGE SCALE GENOMIC DNA]</scope>
    <source>
        <strain evidence="3">DS-12</strain>
    </source>
</reference>
<evidence type="ECO:0000313" key="3">
    <source>
        <dbReference type="Proteomes" id="UP000199036"/>
    </source>
</evidence>
<keyword evidence="3" id="KW-1185">Reference proteome</keyword>
<feature type="chain" id="PRO_5011453555" description="YD repeat-containing protein" evidence="1">
    <location>
        <begin position="23"/>
        <end position="399"/>
    </location>
</feature>
<evidence type="ECO:0000313" key="2">
    <source>
        <dbReference type="EMBL" id="SFO41384.1"/>
    </source>
</evidence>
<dbReference type="OrthoDB" id="1048580at2"/>
<keyword evidence="1" id="KW-0732">Signal</keyword>
<dbReference type="AlphaFoldDB" id="A0A1I5GZB9"/>
<dbReference type="RefSeq" id="WP_091526689.1">
    <property type="nucleotide sequence ID" value="NZ_FOVI01000063.1"/>
</dbReference>
<protein>
    <recommendedName>
        <fullName evidence="4">YD repeat-containing protein</fullName>
    </recommendedName>
</protein>
<evidence type="ECO:0008006" key="4">
    <source>
        <dbReference type="Google" id="ProtNLM"/>
    </source>
</evidence>
<organism evidence="2 3">
    <name type="scientific">Paenimyroides ummariense</name>
    <dbReference type="NCBI Taxonomy" id="913024"/>
    <lineage>
        <taxon>Bacteria</taxon>
        <taxon>Pseudomonadati</taxon>
        <taxon>Bacteroidota</taxon>
        <taxon>Flavobacteriia</taxon>
        <taxon>Flavobacteriales</taxon>
        <taxon>Flavobacteriaceae</taxon>
        <taxon>Paenimyroides</taxon>
    </lineage>
</organism>
<dbReference type="EMBL" id="FOVI01000063">
    <property type="protein sequence ID" value="SFO41384.1"/>
    <property type="molecule type" value="Genomic_DNA"/>
</dbReference>
<dbReference type="STRING" id="913024.SAMN05421741_1632"/>
<accession>A0A1I5GZB9</accession>
<dbReference type="Proteomes" id="UP000199036">
    <property type="component" value="Unassembled WGS sequence"/>
</dbReference>
<gene>
    <name evidence="2" type="ORF">SAMN05421741_1632</name>
</gene>
<sequence length="399" mass="47778">MLEKYKYILLILLCVQIGNSQAFTENAMLDFKRSAAHLNNYNGPIKSSFWYYNYIVEPIPLSSSSDSIVQKNARSSLMHINKDVLGWSVFREFDKNGLLTITIDMDIDRSYFGKSKPNYKTASIYSYEQNDLDQKRQIKLQRRQIYPVYDYEILIKINNKIELGYSKNIHERKWEYLLDNQNRIRNEIHYYGVITDFSEVEGLSEDDIKKLQSDYRNRDKLPFTEAEYIYDKHNNVKQLNITTKQKDPIPFHFLDTETGFCPDLHIAYEYDKKDRMTQVTYYGCKDTLAFEKYVYHPEKEYVTERTRFIKSSMRSVTHRTQTMVFYHNENGDIIEKKYVRNYPKQYLSSGPITLPESIYYKYEYDKYNNWVKCYIYMEGKPEDSDPTAIAQRDLEYYDS</sequence>
<feature type="signal peptide" evidence="1">
    <location>
        <begin position="1"/>
        <end position="22"/>
    </location>
</feature>